<dbReference type="EMBL" id="UZAF01016262">
    <property type="protein sequence ID" value="VDO24171.1"/>
    <property type="molecule type" value="Genomic_DNA"/>
</dbReference>
<dbReference type="GO" id="GO:0016020">
    <property type="term" value="C:membrane"/>
    <property type="evidence" value="ECO:0007669"/>
    <property type="project" value="TreeGrafter"/>
</dbReference>
<dbReference type="Proteomes" id="UP000268014">
    <property type="component" value="Unassembled WGS sequence"/>
</dbReference>
<dbReference type="OrthoDB" id="168404at2759"/>
<feature type="domain" description="TMEM131 second Ig-like" evidence="1">
    <location>
        <begin position="149"/>
        <end position="225"/>
    </location>
</feature>
<keyword evidence="3" id="KW-1185">Reference proteome</keyword>
<reference evidence="2 3" key="2">
    <citation type="submission" date="2018-11" db="EMBL/GenBank/DDBJ databases">
        <authorList>
            <consortium name="Pathogen Informatics"/>
        </authorList>
    </citation>
    <scope>NUCLEOTIDE SEQUENCE [LARGE SCALE GENOMIC DNA]</scope>
    <source>
        <strain evidence="2 3">MHpl1</strain>
    </source>
</reference>
<dbReference type="InterPro" id="IPR056311">
    <property type="entry name" value="TMEM131_Ig_2"/>
</dbReference>
<dbReference type="STRING" id="6290.A0A0N4W4N9"/>
<name>A0A0N4W4N9_HAEPC</name>
<evidence type="ECO:0000313" key="4">
    <source>
        <dbReference type="WBParaSite" id="HPLM_0000487001-mRNA-1"/>
    </source>
</evidence>
<feature type="domain" description="TMEM131 second Ig-like" evidence="1">
    <location>
        <begin position="226"/>
        <end position="280"/>
    </location>
</feature>
<organism evidence="4">
    <name type="scientific">Haemonchus placei</name>
    <name type="common">Barber's pole worm</name>
    <dbReference type="NCBI Taxonomy" id="6290"/>
    <lineage>
        <taxon>Eukaryota</taxon>
        <taxon>Metazoa</taxon>
        <taxon>Ecdysozoa</taxon>
        <taxon>Nematoda</taxon>
        <taxon>Chromadorea</taxon>
        <taxon>Rhabditida</taxon>
        <taxon>Rhabditina</taxon>
        <taxon>Rhabditomorpha</taxon>
        <taxon>Strongyloidea</taxon>
        <taxon>Trichostrongylidae</taxon>
        <taxon>Haemonchus</taxon>
    </lineage>
</organism>
<evidence type="ECO:0000313" key="2">
    <source>
        <dbReference type="EMBL" id="VDO24171.1"/>
    </source>
</evidence>
<dbReference type="Pfam" id="PF24495">
    <property type="entry name" value="Ig_TMEM131_2"/>
    <property type="match status" value="2"/>
</dbReference>
<dbReference type="PANTHER" id="PTHR22050:SF0">
    <property type="entry name" value="TRANSMEMBRANE PROTEIN 131 HOMOLOG"/>
    <property type="match status" value="1"/>
</dbReference>
<accession>A0A0N4W4N9</accession>
<dbReference type="PANTHER" id="PTHR22050">
    <property type="entry name" value="RW1 PROTEIN HOMOLOG"/>
    <property type="match status" value="1"/>
</dbReference>
<gene>
    <name evidence="2" type="ORF">HPLM_LOCUS4862</name>
</gene>
<evidence type="ECO:0000313" key="3">
    <source>
        <dbReference type="Proteomes" id="UP000268014"/>
    </source>
</evidence>
<protein>
    <submittedName>
        <fullName evidence="4">TMEM131_like domain-containing protein</fullName>
    </submittedName>
</protein>
<evidence type="ECO:0000259" key="1">
    <source>
        <dbReference type="Pfam" id="PF24495"/>
    </source>
</evidence>
<proteinExistence type="predicted"/>
<dbReference type="WBParaSite" id="HPLM_0000487001-mRNA-1">
    <property type="protein sequence ID" value="HPLM_0000487001-mRNA-1"/>
    <property type="gene ID" value="HPLM_0000487001"/>
</dbReference>
<dbReference type="OMA" id="AEPPQYW"/>
<dbReference type="InterPro" id="IPR039877">
    <property type="entry name" value="TMEM131-like"/>
</dbReference>
<sequence length="677" mass="76125">MTASTFSLWVTWESGAGEIQPSLDELPVLHTAFVQTGEELHYFSESGRFEAEMVVGHRVHTDTASGGTRAREKKYNVKKMHGDESMPIAFDPPFVEFGDSAVGHSVKRRVFIRSLLQKPIILDSIAGATVNFHISFFNTVLSGRSSSNPYRIAPFVGTRLPFNGTLSKDIVLHNPFPNTFRVTEVVSSGGNVHVEMAYDIDGKAAAEPPQYWDIRPFQTKTICRASSGGNVHVEMAYDIDGKAAAEPPQYWDIRPFQTKTICRAIIIGHTLENTTIFVRVTGLLLDDDGGDGVQHSIVLPIPIEINKRRGVFTTKDILDFGLLRQGERSQPQMFSVYQYMLSGKLEFETLYVDRGDPTGIYMEFASTPPIAVLPGRNSLPGKPSDLVKVFFDASRITFESHLPSARTFHGRIIAQLWKYSGRIQVRLFNKTTVIGVGEEQPVFLLKYNKKVPDTFGQTVFYVHTNISTYRIQLWKYSGRIQVELFSVDQESFDFGLLERNDTRSIRFVIRNKNHAIMTVRGLSVPRPSIHRLYLVSILGKNAVGTWVPAESCEEWAQGADLEIPPHSAAFFDLELRLPLDEPFHPSQMVIATEFESKVFPIKYEVAQGSLTSIPDRISFGKTHPGKVVYMNLQVFNSFAEDMKVTRLSTTSRDPRFFFEGFDPAHPPVLRSGRLTNL</sequence>
<dbReference type="AlphaFoldDB" id="A0A0N4W4N9"/>
<reference evidence="4" key="1">
    <citation type="submission" date="2017-02" db="UniProtKB">
        <authorList>
            <consortium name="WormBaseParasite"/>
        </authorList>
    </citation>
    <scope>IDENTIFICATION</scope>
</reference>